<evidence type="ECO:0000256" key="4">
    <source>
        <dbReference type="ARBA" id="ARBA00021898"/>
    </source>
</evidence>
<evidence type="ECO:0000256" key="7">
    <source>
        <dbReference type="ARBA" id="ARBA00022519"/>
    </source>
</evidence>
<dbReference type="InterPro" id="IPR028976">
    <property type="entry name" value="CheC-like_sf"/>
</dbReference>
<sequence length="327" mass="36496">MEKILTKAEIEALLNAVFEGRIEPEKELAKAEGSAVNYDLFNTEAYRGFVPNLDIVYDGYIRYSRITLSNRLRKSVEIKKVGAKSYKFDDFIQTLPTPVCMAIFKLEPLKGAALLAMDSSMAFAIIDSVLGGTSRTALNPNRLFTNLELKLVEKVVIDILADLEKAWLPLYPAKVNLLRMEMNPRLVTIVPPEYQVVTMMVKVQIEETPGTMIFTVPIMTIEPIRDKLKEGMQFDLMAIDPQWSFRLSSEILDAPLEMSVELGNANISLRELLDLAVGDTIMLDKPSTSELVVKVEGVPKFQGVPGIRHGNKAFQISSILADKGTIK</sequence>
<keyword evidence="15" id="KW-1185">Reference proteome</keyword>
<dbReference type="InterPro" id="IPR036429">
    <property type="entry name" value="SpoA-like_sf"/>
</dbReference>
<keyword evidence="10" id="KW-0975">Bacterial flagellum</keyword>
<evidence type="ECO:0000313" key="15">
    <source>
        <dbReference type="Proteomes" id="UP001295463"/>
    </source>
</evidence>
<keyword evidence="7" id="KW-0997">Cell inner membrane</keyword>
<evidence type="ECO:0000256" key="3">
    <source>
        <dbReference type="ARBA" id="ARBA00011049"/>
    </source>
</evidence>
<dbReference type="PRINTS" id="PR00955">
    <property type="entry name" value="FLGMOTORFLIM"/>
</dbReference>
<organism evidence="14 15">
    <name type="scientific">Trichlorobacter ammonificans</name>
    <dbReference type="NCBI Taxonomy" id="2916410"/>
    <lineage>
        <taxon>Bacteria</taxon>
        <taxon>Pseudomonadati</taxon>
        <taxon>Thermodesulfobacteriota</taxon>
        <taxon>Desulfuromonadia</taxon>
        <taxon>Geobacterales</taxon>
        <taxon>Geobacteraceae</taxon>
        <taxon>Trichlorobacter</taxon>
    </lineage>
</organism>
<evidence type="ECO:0000313" key="14">
    <source>
        <dbReference type="EMBL" id="CAH2029997.1"/>
    </source>
</evidence>
<dbReference type="SUPFAM" id="SSF103039">
    <property type="entry name" value="CheC-like"/>
    <property type="match status" value="1"/>
</dbReference>
<dbReference type="EMBL" id="OW150024">
    <property type="protein sequence ID" value="CAH2029997.1"/>
    <property type="molecule type" value="Genomic_DNA"/>
</dbReference>
<evidence type="ECO:0000256" key="10">
    <source>
        <dbReference type="ARBA" id="ARBA00023143"/>
    </source>
</evidence>
<evidence type="ECO:0000256" key="12">
    <source>
        <dbReference type="NCBIfam" id="TIGR01397"/>
    </source>
</evidence>
<dbReference type="PANTHER" id="PTHR30034">
    <property type="entry name" value="FLAGELLAR MOTOR SWITCH PROTEIN FLIM"/>
    <property type="match status" value="1"/>
</dbReference>
<keyword evidence="14" id="KW-0966">Cell projection</keyword>
<comment type="similarity">
    <text evidence="3">Belongs to the FliM family.</text>
</comment>
<evidence type="ECO:0000256" key="9">
    <source>
        <dbReference type="ARBA" id="ARBA00023136"/>
    </source>
</evidence>
<dbReference type="Proteomes" id="UP001295463">
    <property type="component" value="Chromosome"/>
</dbReference>
<dbReference type="Gene3D" id="2.30.330.10">
    <property type="entry name" value="SpoA-like"/>
    <property type="match status" value="1"/>
</dbReference>
<dbReference type="InterPro" id="IPR001689">
    <property type="entry name" value="Flag_FliM"/>
</dbReference>
<comment type="function">
    <text evidence="11">FliM is one of three proteins (FliG, FliN, FliM) that forms the rotor-mounted switch complex (C ring), located at the base of the basal body. This complex interacts with the CheY and CheZ chemotaxis proteins, in addition to contacting components of the motor that determine the direction of flagellar rotation.</text>
</comment>
<evidence type="ECO:0000256" key="1">
    <source>
        <dbReference type="ARBA" id="ARBA00004117"/>
    </source>
</evidence>
<accession>A0ABN8HJ36</accession>
<evidence type="ECO:0000256" key="8">
    <source>
        <dbReference type="ARBA" id="ARBA00022779"/>
    </source>
</evidence>
<name>A0ABN8HJ36_9BACT</name>
<keyword evidence="6" id="KW-0145">Chemotaxis</keyword>
<feature type="domain" description="Flagellar motor switch protein FliN-like C-terminal" evidence="13">
    <location>
        <begin position="250"/>
        <end position="320"/>
    </location>
</feature>
<evidence type="ECO:0000256" key="5">
    <source>
        <dbReference type="ARBA" id="ARBA00022475"/>
    </source>
</evidence>
<evidence type="ECO:0000256" key="11">
    <source>
        <dbReference type="ARBA" id="ARBA00025044"/>
    </source>
</evidence>
<protein>
    <recommendedName>
        <fullName evidence="4 12">Flagellar motor switch protein FliM</fullName>
    </recommendedName>
</protein>
<dbReference type="CDD" id="cd17908">
    <property type="entry name" value="FliM"/>
    <property type="match status" value="1"/>
</dbReference>
<dbReference type="Gene3D" id="3.40.1550.10">
    <property type="entry name" value="CheC-like"/>
    <property type="match status" value="1"/>
</dbReference>
<dbReference type="InterPro" id="IPR001543">
    <property type="entry name" value="FliN-like_C"/>
</dbReference>
<keyword evidence="14" id="KW-0969">Cilium</keyword>
<dbReference type="RefSeq" id="WP_305730971.1">
    <property type="nucleotide sequence ID" value="NZ_OW150024.1"/>
</dbReference>
<gene>
    <name evidence="14" type="ORF">GEAMG1_0175</name>
</gene>
<proteinExistence type="inferred from homology"/>
<evidence type="ECO:0000256" key="6">
    <source>
        <dbReference type="ARBA" id="ARBA00022500"/>
    </source>
</evidence>
<dbReference type="PIRSF" id="PIRSF002888">
    <property type="entry name" value="FliM"/>
    <property type="match status" value="1"/>
</dbReference>
<dbReference type="SUPFAM" id="SSF101801">
    <property type="entry name" value="Surface presentation of antigens (SPOA)"/>
    <property type="match status" value="1"/>
</dbReference>
<reference evidence="14 15" key="1">
    <citation type="submission" date="2022-03" db="EMBL/GenBank/DDBJ databases">
        <authorList>
            <person name="Koch H."/>
        </authorList>
    </citation>
    <scope>NUCLEOTIDE SEQUENCE [LARGE SCALE GENOMIC DNA]</scope>
    <source>
        <strain evidence="14 15">G1</strain>
    </source>
</reference>
<evidence type="ECO:0000256" key="2">
    <source>
        <dbReference type="ARBA" id="ARBA00004417"/>
    </source>
</evidence>
<dbReference type="NCBIfam" id="TIGR01397">
    <property type="entry name" value="fliM_switch"/>
    <property type="match status" value="1"/>
</dbReference>
<keyword evidence="14" id="KW-0282">Flagellum</keyword>
<keyword evidence="9" id="KW-0472">Membrane</keyword>
<evidence type="ECO:0000259" key="13">
    <source>
        <dbReference type="Pfam" id="PF01052"/>
    </source>
</evidence>
<comment type="subcellular location">
    <subcellularLocation>
        <location evidence="1">Bacterial flagellum basal body</location>
    </subcellularLocation>
    <subcellularLocation>
        <location evidence="2">Cell inner membrane</location>
        <topology evidence="2">Peripheral membrane protein</topology>
    </subcellularLocation>
</comment>
<keyword evidence="5" id="KW-1003">Cell membrane</keyword>
<keyword evidence="8" id="KW-0283">Flagellar rotation</keyword>
<dbReference type="PANTHER" id="PTHR30034:SF3">
    <property type="entry name" value="FLAGELLAR MOTOR SWITCH PROTEIN FLIM"/>
    <property type="match status" value="1"/>
</dbReference>
<dbReference type="Pfam" id="PF02154">
    <property type="entry name" value="FliM"/>
    <property type="match status" value="1"/>
</dbReference>
<dbReference type="Pfam" id="PF01052">
    <property type="entry name" value="FliMN_C"/>
    <property type="match status" value="1"/>
</dbReference>